<dbReference type="InterPro" id="IPR007212">
    <property type="entry name" value="Zf-like"/>
</dbReference>
<reference evidence="2 3" key="1">
    <citation type="submission" date="2020-04" db="EMBL/GenBank/DDBJ databases">
        <authorList>
            <consortium name="Desulfovibrio sp. FSS-1 genome sequencing consortium"/>
            <person name="Shimoshige H."/>
            <person name="Kobayashi H."/>
            <person name="Maekawa T."/>
        </authorList>
    </citation>
    <scope>NUCLEOTIDE SEQUENCE [LARGE SCALE GENOMIC DNA]</scope>
    <source>
        <strain evidence="2 3">SIID29052-01</strain>
    </source>
</reference>
<gene>
    <name evidence="2" type="ORF">NNJEOMEG_03350</name>
</gene>
<reference evidence="2 3" key="2">
    <citation type="submission" date="2020-05" db="EMBL/GenBank/DDBJ databases">
        <title>Draft genome sequence of Desulfovibrio sp. strainFSS-1.</title>
        <authorList>
            <person name="Shimoshige H."/>
            <person name="Kobayashi H."/>
            <person name="Maekawa T."/>
        </authorList>
    </citation>
    <scope>NUCLEOTIDE SEQUENCE [LARGE SCALE GENOMIC DNA]</scope>
    <source>
        <strain evidence="2 3">SIID29052-01</strain>
    </source>
</reference>
<dbReference type="Pfam" id="PF04071">
    <property type="entry name" value="zf-like"/>
    <property type="match status" value="1"/>
</dbReference>
<evidence type="ECO:0000313" key="3">
    <source>
        <dbReference type="Proteomes" id="UP000494245"/>
    </source>
</evidence>
<dbReference type="EMBL" id="BLTE01000017">
    <property type="protein sequence ID" value="GFK95485.1"/>
    <property type="molecule type" value="Genomic_DNA"/>
</dbReference>
<dbReference type="Proteomes" id="UP000494245">
    <property type="component" value="Unassembled WGS sequence"/>
</dbReference>
<dbReference type="AlphaFoldDB" id="A0A6V8M4T6"/>
<keyword evidence="3" id="KW-1185">Reference proteome</keyword>
<name>A0A6V8M4T6_9BACT</name>
<feature type="domain" description="Cysteine-rich small" evidence="1">
    <location>
        <begin position="12"/>
        <end position="86"/>
    </location>
</feature>
<evidence type="ECO:0000259" key="1">
    <source>
        <dbReference type="Pfam" id="PF04071"/>
    </source>
</evidence>
<organism evidence="2 3">
    <name type="scientific">Fundidesulfovibrio magnetotacticus</name>
    <dbReference type="NCBI Taxonomy" id="2730080"/>
    <lineage>
        <taxon>Bacteria</taxon>
        <taxon>Pseudomonadati</taxon>
        <taxon>Thermodesulfobacteriota</taxon>
        <taxon>Desulfovibrionia</taxon>
        <taxon>Desulfovibrionales</taxon>
        <taxon>Desulfovibrionaceae</taxon>
        <taxon>Fundidesulfovibrio</taxon>
    </lineage>
</organism>
<proteinExistence type="predicted"/>
<comment type="caution">
    <text evidence="2">The sequence shown here is derived from an EMBL/GenBank/DDBJ whole genome shotgun (WGS) entry which is preliminary data.</text>
</comment>
<evidence type="ECO:0000313" key="2">
    <source>
        <dbReference type="EMBL" id="GFK95485.1"/>
    </source>
</evidence>
<dbReference type="RefSeq" id="WP_173086524.1">
    <property type="nucleotide sequence ID" value="NZ_BLTE01000017.1"/>
</dbReference>
<sequence length="105" mass="11634">MDKQSPCQASHAFFQNRACAYYPCHPGADPDSFNCLFCFCPLYFLEDCGGDFTLRGPVKDCTGCLKPHAPGGYERVLERLKAEFARRRAQAEAQPSVADPKGENP</sequence>
<protein>
    <recommendedName>
        <fullName evidence="1">Cysteine-rich small domain-containing protein</fullName>
    </recommendedName>
</protein>
<accession>A0A6V8M4T6</accession>